<proteinExistence type="predicted"/>
<dbReference type="PANTHER" id="PTHR36855:SF1">
    <property type="entry name" value="PEROXISOME MEMBRANE ANCHOR PROTEIN PEX14P N-TERMINAL DOMAIN-CONTAINING PROTEIN"/>
    <property type="match status" value="1"/>
</dbReference>
<name>A0A0D2EDS2_9EURO</name>
<feature type="domain" description="Peroxisomal membrane protein PEX14-like KPWE" evidence="2">
    <location>
        <begin position="138"/>
        <end position="186"/>
    </location>
</feature>
<feature type="region of interest" description="Disordered" evidence="1">
    <location>
        <begin position="96"/>
        <end position="140"/>
    </location>
</feature>
<dbReference type="AlphaFoldDB" id="A0A0D2EDS2"/>
<dbReference type="OrthoDB" id="9936937at2759"/>
<dbReference type="STRING" id="215243.A0A0D2EDS2"/>
<dbReference type="HOGENOM" id="CLU_070882_2_0_1"/>
<evidence type="ECO:0000313" key="4">
    <source>
        <dbReference type="EMBL" id="KIW46074.1"/>
    </source>
</evidence>
<sequence>MAMEASHSTSTTENDSVPVTPASVHQGLFTYPFDTDPEYQAGLAAILGHPDTPVTLEELTDKKELVLQAQSFYFSRKFALPPIDVVAYSSWLLSRSPTDSSQHPPVQPLVAPPTSSSTESAPSVGPQANASASEPEPPYPTSFAHIVDLITRNMPIPGIEEIPNTVLEPGSSKIDKKPRRRKPWETDSDPENTSSTSAAPRTTPPTSLQAETTQDDNTVDLNGHRETGQGVVNILKPNAVPDSGLLSKD</sequence>
<organism evidence="4 5">
    <name type="scientific">Exophiala oligosperma</name>
    <dbReference type="NCBI Taxonomy" id="215243"/>
    <lineage>
        <taxon>Eukaryota</taxon>
        <taxon>Fungi</taxon>
        <taxon>Dikarya</taxon>
        <taxon>Ascomycota</taxon>
        <taxon>Pezizomycotina</taxon>
        <taxon>Eurotiomycetes</taxon>
        <taxon>Chaetothyriomycetidae</taxon>
        <taxon>Chaetothyriales</taxon>
        <taxon>Herpotrichiellaceae</taxon>
        <taxon>Exophiala</taxon>
    </lineage>
</organism>
<protein>
    <submittedName>
        <fullName evidence="4">Uncharacterized protein</fullName>
    </submittedName>
</protein>
<dbReference type="VEuPathDB" id="FungiDB:PV06_01766"/>
<feature type="region of interest" description="Disordered" evidence="1">
    <location>
        <begin position="160"/>
        <end position="249"/>
    </location>
</feature>
<dbReference type="InterPro" id="IPR040554">
    <property type="entry name" value="KPWE_PEX14_dom"/>
</dbReference>
<accession>A0A0D2EDS2</accession>
<dbReference type="Pfam" id="PF17733">
    <property type="entry name" value="KPWE_dom"/>
    <property type="match status" value="1"/>
</dbReference>
<dbReference type="GeneID" id="27353840"/>
<feature type="domain" description="PEX14-like helix-turn-helix" evidence="3">
    <location>
        <begin position="24"/>
        <end position="95"/>
    </location>
</feature>
<feature type="compositionally biased region" description="Low complexity" evidence="1">
    <location>
        <begin position="193"/>
        <end position="207"/>
    </location>
</feature>
<gene>
    <name evidence="4" type="ORF">PV06_01766</name>
</gene>
<evidence type="ECO:0000313" key="5">
    <source>
        <dbReference type="Proteomes" id="UP000053342"/>
    </source>
</evidence>
<evidence type="ECO:0000259" key="2">
    <source>
        <dbReference type="Pfam" id="PF17733"/>
    </source>
</evidence>
<dbReference type="RefSeq" id="XP_016266290.1">
    <property type="nucleotide sequence ID" value="XM_016402393.1"/>
</dbReference>
<dbReference type="PANTHER" id="PTHR36855">
    <property type="entry name" value="CHROMOSOME 10, WHOLE GENOME SHOTGUN SEQUENCE"/>
    <property type="match status" value="1"/>
</dbReference>
<reference evidence="4 5" key="1">
    <citation type="submission" date="2015-01" db="EMBL/GenBank/DDBJ databases">
        <title>The Genome Sequence of Exophiala oligosperma CBS72588.</title>
        <authorList>
            <consortium name="The Broad Institute Genomics Platform"/>
            <person name="Cuomo C."/>
            <person name="de Hoog S."/>
            <person name="Gorbushina A."/>
            <person name="Stielow B."/>
            <person name="Teixiera M."/>
            <person name="Abouelleil A."/>
            <person name="Chapman S.B."/>
            <person name="Priest M."/>
            <person name="Young S.K."/>
            <person name="Wortman J."/>
            <person name="Nusbaum C."/>
            <person name="Birren B."/>
        </authorList>
    </citation>
    <scope>NUCLEOTIDE SEQUENCE [LARGE SCALE GENOMIC DNA]</scope>
    <source>
        <strain evidence="4 5">CBS 72588</strain>
    </source>
</reference>
<dbReference type="EMBL" id="KN847333">
    <property type="protein sequence ID" value="KIW46074.1"/>
    <property type="molecule type" value="Genomic_DNA"/>
</dbReference>
<dbReference type="Proteomes" id="UP000053342">
    <property type="component" value="Unassembled WGS sequence"/>
</dbReference>
<dbReference type="InterPro" id="IPR058841">
    <property type="entry name" value="HTH_76"/>
</dbReference>
<dbReference type="Pfam" id="PF25871">
    <property type="entry name" value="HTH_76"/>
    <property type="match status" value="1"/>
</dbReference>
<feature type="region of interest" description="Disordered" evidence="1">
    <location>
        <begin position="1"/>
        <end position="20"/>
    </location>
</feature>
<keyword evidence="5" id="KW-1185">Reference proteome</keyword>
<evidence type="ECO:0000256" key="1">
    <source>
        <dbReference type="SAM" id="MobiDB-lite"/>
    </source>
</evidence>
<evidence type="ECO:0000259" key="3">
    <source>
        <dbReference type="Pfam" id="PF25871"/>
    </source>
</evidence>
<feature type="compositionally biased region" description="Low complexity" evidence="1">
    <location>
        <begin position="112"/>
        <end position="123"/>
    </location>
</feature>
<feature type="compositionally biased region" description="Polar residues" evidence="1">
    <location>
        <begin position="1"/>
        <end position="17"/>
    </location>
</feature>